<evidence type="ECO:0000313" key="2">
    <source>
        <dbReference type="EMBL" id="PZO79943.1"/>
    </source>
</evidence>
<dbReference type="GO" id="GO:0008757">
    <property type="term" value="F:S-adenosylmethionine-dependent methyltransferase activity"/>
    <property type="evidence" value="ECO:0007669"/>
    <property type="project" value="InterPro"/>
</dbReference>
<feature type="domain" description="CheR-type methyltransferase" evidence="1">
    <location>
        <begin position="15"/>
        <end position="278"/>
    </location>
</feature>
<evidence type="ECO:0000259" key="1">
    <source>
        <dbReference type="PROSITE" id="PS50123"/>
    </source>
</evidence>
<dbReference type="EMBL" id="QFNF01000005">
    <property type="protein sequence ID" value="PZO79943.1"/>
    <property type="molecule type" value="Genomic_DNA"/>
</dbReference>
<gene>
    <name evidence="2" type="ORF">DI632_03245</name>
</gene>
<name>A0A2W4ZC46_9SPHN</name>
<dbReference type="SMART" id="SM00138">
    <property type="entry name" value="MeTrc"/>
    <property type="match status" value="1"/>
</dbReference>
<sequence length="278" mass="30763">MNVPLRPPPLGSAANKIVTLLEQRTGQHLDAGRAWRIDSALQPMLRERGLTSLDELVARMTAGGRAEQGLADLVVDALLNQETSFFRDAGVLDLVVAAAADMAGASPRRLRIWSAACSTGQEPLSLAMLFSEAQERSGLPFPEIRATDISARALKRARAGRYTQFEIQRGLSIRRMMRWFEVREDQWEAKAELRYRLLFAQQNLMSDAMPGGRFDIVLCRNVLMYLSPAARSHVLDRIAGVLRPGGLLMLGAGETVIGHTEALVPSERYRGLYRLAAH</sequence>
<accession>A0A2W4ZC46</accession>
<dbReference type="Pfam" id="PF01739">
    <property type="entry name" value="CheR"/>
    <property type="match status" value="1"/>
</dbReference>
<dbReference type="PANTHER" id="PTHR24422">
    <property type="entry name" value="CHEMOTAXIS PROTEIN METHYLTRANSFERASE"/>
    <property type="match status" value="1"/>
</dbReference>
<evidence type="ECO:0000313" key="3">
    <source>
        <dbReference type="Proteomes" id="UP000248614"/>
    </source>
</evidence>
<dbReference type="SUPFAM" id="SSF47757">
    <property type="entry name" value="Chemotaxis receptor methyltransferase CheR, N-terminal domain"/>
    <property type="match status" value="1"/>
</dbReference>
<dbReference type="InterPro" id="IPR050903">
    <property type="entry name" value="Bact_Chemotaxis_MeTrfase"/>
</dbReference>
<dbReference type="Gene3D" id="3.40.50.150">
    <property type="entry name" value="Vaccinia Virus protein VP39"/>
    <property type="match status" value="1"/>
</dbReference>
<dbReference type="CDD" id="cd02440">
    <property type="entry name" value="AdoMet_MTases"/>
    <property type="match status" value="1"/>
</dbReference>
<dbReference type="AlphaFoldDB" id="A0A2W4ZC46"/>
<dbReference type="InterPro" id="IPR022642">
    <property type="entry name" value="CheR_C"/>
</dbReference>
<protein>
    <submittedName>
        <fullName evidence="2">Chemotaxis protein CheR</fullName>
    </submittedName>
</protein>
<organism evidence="2 3">
    <name type="scientific">Sphingomonas hengshuiensis</name>
    <dbReference type="NCBI Taxonomy" id="1609977"/>
    <lineage>
        <taxon>Bacteria</taxon>
        <taxon>Pseudomonadati</taxon>
        <taxon>Pseudomonadota</taxon>
        <taxon>Alphaproteobacteria</taxon>
        <taxon>Sphingomonadales</taxon>
        <taxon>Sphingomonadaceae</taxon>
        <taxon>Sphingomonas</taxon>
    </lineage>
</organism>
<comment type="caution">
    <text evidence="2">The sequence shown here is derived from an EMBL/GenBank/DDBJ whole genome shotgun (WGS) entry which is preliminary data.</text>
</comment>
<proteinExistence type="predicted"/>
<dbReference type="PANTHER" id="PTHR24422:SF21">
    <property type="entry name" value="CHEMOTAXIS PROTEIN METHYLTRANSFERASE 1"/>
    <property type="match status" value="1"/>
</dbReference>
<dbReference type="InterPro" id="IPR000780">
    <property type="entry name" value="CheR_MeTrfase"/>
</dbReference>
<dbReference type="Proteomes" id="UP000248614">
    <property type="component" value="Unassembled WGS sequence"/>
</dbReference>
<dbReference type="SUPFAM" id="SSF53335">
    <property type="entry name" value="S-adenosyl-L-methionine-dependent methyltransferases"/>
    <property type="match status" value="1"/>
</dbReference>
<dbReference type="InterPro" id="IPR029063">
    <property type="entry name" value="SAM-dependent_MTases_sf"/>
</dbReference>
<dbReference type="PROSITE" id="PS50123">
    <property type="entry name" value="CHER"/>
    <property type="match status" value="1"/>
</dbReference>
<reference evidence="2 3" key="1">
    <citation type="submission" date="2017-08" db="EMBL/GenBank/DDBJ databases">
        <title>Infants hospitalized years apart are colonized by the same room-sourced microbial strains.</title>
        <authorList>
            <person name="Brooks B."/>
            <person name="Olm M.R."/>
            <person name="Firek B.A."/>
            <person name="Baker R."/>
            <person name="Thomas B.C."/>
            <person name="Morowitz M.J."/>
            <person name="Banfield J.F."/>
        </authorList>
    </citation>
    <scope>NUCLEOTIDE SEQUENCE [LARGE SCALE GENOMIC DNA]</scope>
    <source>
        <strain evidence="2">S2_018_000_R3_110</strain>
    </source>
</reference>
<dbReference type="PRINTS" id="PR00996">
    <property type="entry name" value="CHERMTFRASE"/>
</dbReference>